<keyword evidence="1" id="KW-1133">Transmembrane helix</keyword>
<evidence type="ECO:0000313" key="3">
    <source>
        <dbReference type="Proteomes" id="UP001642484"/>
    </source>
</evidence>
<feature type="transmembrane region" description="Helical" evidence="1">
    <location>
        <begin position="41"/>
        <end position="66"/>
    </location>
</feature>
<reference evidence="2 3" key="1">
    <citation type="submission" date="2024-02" db="EMBL/GenBank/DDBJ databases">
        <authorList>
            <person name="Chen Y."/>
            <person name="Shah S."/>
            <person name="Dougan E. K."/>
            <person name="Thang M."/>
            <person name="Chan C."/>
        </authorList>
    </citation>
    <scope>NUCLEOTIDE SEQUENCE [LARGE SCALE GENOMIC DNA]</scope>
</reference>
<keyword evidence="1" id="KW-0472">Membrane</keyword>
<gene>
    <name evidence="2" type="ORF">CCMP2556_LOCUS38734</name>
</gene>
<dbReference type="Proteomes" id="UP001642484">
    <property type="component" value="Unassembled WGS sequence"/>
</dbReference>
<protein>
    <submittedName>
        <fullName evidence="2">Uncharacterized protein</fullName>
    </submittedName>
</protein>
<accession>A0ABP0PRS3</accession>
<keyword evidence="3" id="KW-1185">Reference proteome</keyword>
<feature type="transmembrane region" description="Helical" evidence="1">
    <location>
        <begin position="12"/>
        <end position="34"/>
    </location>
</feature>
<name>A0ABP0PRS3_9DINO</name>
<evidence type="ECO:0000256" key="1">
    <source>
        <dbReference type="SAM" id="Phobius"/>
    </source>
</evidence>
<comment type="caution">
    <text evidence="2">The sequence shown here is derived from an EMBL/GenBank/DDBJ whole genome shotgun (WGS) entry which is preliminary data.</text>
</comment>
<dbReference type="EMBL" id="CAXAMN010023583">
    <property type="protein sequence ID" value="CAK9078584.1"/>
    <property type="molecule type" value="Genomic_DNA"/>
</dbReference>
<keyword evidence="1" id="KW-0812">Transmembrane</keyword>
<organism evidence="2 3">
    <name type="scientific">Durusdinium trenchii</name>
    <dbReference type="NCBI Taxonomy" id="1381693"/>
    <lineage>
        <taxon>Eukaryota</taxon>
        <taxon>Sar</taxon>
        <taxon>Alveolata</taxon>
        <taxon>Dinophyceae</taxon>
        <taxon>Suessiales</taxon>
        <taxon>Symbiodiniaceae</taxon>
        <taxon>Durusdinium</taxon>
    </lineage>
</organism>
<evidence type="ECO:0000313" key="2">
    <source>
        <dbReference type="EMBL" id="CAK9078584.1"/>
    </source>
</evidence>
<proteinExistence type="predicted"/>
<sequence length="121" mass="13800">MAAYATGLKWNWWQLLFLVFLLGPLCGLVGASWLNRSLVAIYLAFCVVKTVIQIYTAVFSFFLWAILFVFLQVWITKIVAWAAESVLGSVATFCYVLGKLSPEQRAYALAAKEYDVQRVYW</sequence>